<evidence type="ECO:0000313" key="3">
    <source>
        <dbReference type="EMBL" id="VAW94546.1"/>
    </source>
</evidence>
<sequence>MELINEFLNSQHPVVPGVVLAILVGLLLFFSWAPVQQLLSHWSLSRLLKQIGLQKLKNVYIPDGLGDVIYVERLILQADGLLLVTIKPFRGNIFAAEQIDQWTQVVGHHSYKFPNPLHQQETDLQALQAVMPDTPINRLVVFAKGSHFPKGKPADVCDFSDLKVIAEQQQNKIVIPAIQSQWQELIIQAEPAVNMKQSILFRRGDKQRLLLGVLSGLAAIAFSIWYLGGIL</sequence>
<dbReference type="Pfam" id="PF08378">
    <property type="entry name" value="NERD"/>
    <property type="match status" value="1"/>
</dbReference>
<dbReference type="AlphaFoldDB" id="A0A3B1APD3"/>
<gene>
    <name evidence="3" type="ORF">MNBD_GAMMA21-2965</name>
</gene>
<feature type="domain" description="NERD" evidence="2">
    <location>
        <begin position="36"/>
        <end position="150"/>
    </location>
</feature>
<evidence type="ECO:0000256" key="1">
    <source>
        <dbReference type="SAM" id="Phobius"/>
    </source>
</evidence>
<accession>A0A3B1APD3</accession>
<reference evidence="3" key="1">
    <citation type="submission" date="2018-06" db="EMBL/GenBank/DDBJ databases">
        <authorList>
            <person name="Zhirakovskaya E."/>
        </authorList>
    </citation>
    <scope>NUCLEOTIDE SEQUENCE</scope>
</reference>
<protein>
    <recommendedName>
        <fullName evidence="2">NERD domain-containing protein</fullName>
    </recommendedName>
</protein>
<keyword evidence="1" id="KW-0472">Membrane</keyword>
<dbReference type="PROSITE" id="PS50965">
    <property type="entry name" value="NERD"/>
    <property type="match status" value="1"/>
</dbReference>
<feature type="transmembrane region" description="Helical" evidence="1">
    <location>
        <begin position="209"/>
        <end position="228"/>
    </location>
</feature>
<keyword evidence="1" id="KW-1133">Transmembrane helix</keyword>
<dbReference type="InterPro" id="IPR011528">
    <property type="entry name" value="NERD"/>
</dbReference>
<evidence type="ECO:0000259" key="2">
    <source>
        <dbReference type="PROSITE" id="PS50965"/>
    </source>
</evidence>
<name>A0A3B1APD3_9ZZZZ</name>
<dbReference type="EMBL" id="UOFR01000029">
    <property type="protein sequence ID" value="VAW94546.1"/>
    <property type="molecule type" value="Genomic_DNA"/>
</dbReference>
<keyword evidence="1" id="KW-0812">Transmembrane</keyword>
<organism evidence="3">
    <name type="scientific">hydrothermal vent metagenome</name>
    <dbReference type="NCBI Taxonomy" id="652676"/>
    <lineage>
        <taxon>unclassified sequences</taxon>
        <taxon>metagenomes</taxon>
        <taxon>ecological metagenomes</taxon>
    </lineage>
</organism>
<feature type="transmembrane region" description="Helical" evidence="1">
    <location>
        <begin position="14"/>
        <end position="35"/>
    </location>
</feature>
<proteinExistence type="predicted"/>